<feature type="transmembrane region" description="Helical" evidence="7">
    <location>
        <begin position="128"/>
        <end position="156"/>
    </location>
</feature>
<keyword evidence="3 6" id="KW-0812">Transmembrane</keyword>
<evidence type="ECO:0000256" key="4">
    <source>
        <dbReference type="ARBA" id="ARBA00022989"/>
    </source>
</evidence>
<feature type="transmembrane region" description="Helical" evidence="7">
    <location>
        <begin position="345"/>
        <end position="366"/>
    </location>
</feature>
<dbReference type="PROSITE" id="PS50267">
    <property type="entry name" value="NA_NEUROTRAN_SYMP_3"/>
    <property type="match status" value="1"/>
</dbReference>
<sequence>MKMVFLTDLRKHNRIVKSINQTEGYLTTQVAFSYFEKGDQSLTMSEKSQWGSKLGFILASAGSVIGLGSVWKFPYMTAANGGGGFLLIFLISTILIGFPLLLAEFALGRSAGVSAIKTFGKLGKNNKYNFIGWIGAFALFILLSFYSVIGGWILVYLGIEFGKLFQLGGTGDYAQLFTSIISNPAIALVAQAAFILLNIFIVSRGVQKGIERASKVMMPLLFIIFVVIIGRSISLPNAMEGVLYFLKPDFSKLTSAGLLYALGQSFFALSLGVTVMLTYASYLDKKTNLVQSGISIVAMNISISIMAGLAIFQARSPFNIQSEGGPSLLFIVLPQLFDKMPFGTIFYVLFLFTTVTSSVVMLEINVGNITNQDNSKRAKWSVILGILTFVFGIPSALSYGVMADVHIFGKTFFDAMDFLVSNLLMPFGALYLSLFTGYIFKKDLAMEELHLDERAWKQGLFQVWLFLLRFFVPSFQSSSWSSSPNLCNQKDLSNELRPFLFYG</sequence>
<name>A0A6G2DL45_STREE</name>
<evidence type="ECO:0000313" key="8">
    <source>
        <dbReference type="EMBL" id="MTV90176.1"/>
    </source>
</evidence>
<dbReference type="PROSITE" id="PS00610">
    <property type="entry name" value="NA_NEUROTRAN_SYMP_1"/>
    <property type="match status" value="1"/>
</dbReference>
<feature type="transmembrane region" description="Helical" evidence="7">
    <location>
        <begin position="378"/>
        <end position="399"/>
    </location>
</feature>
<comment type="caution">
    <text evidence="8">The sequence shown here is derived from an EMBL/GenBank/DDBJ whole genome shotgun (WGS) entry which is preliminary data.</text>
</comment>
<dbReference type="InterPro" id="IPR000175">
    <property type="entry name" value="Na/ntran_symport"/>
</dbReference>
<evidence type="ECO:0000256" key="1">
    <source>
        <dbReference type="ARBA" id="ARBA00004141"/>
    </source>
</evidence>
<feature type="transmembrane region" description="Helical" evidence="7">
    <location>
        <begin position="54"/>
        <end position="73"/>
    </location>
</feature>
<keyword evidence="4 7" id="KW-1133">Transmembrane helix</keyword>
<dbReference type="InterPro" id="IPR037272">
    <property type="entry name" value="SNS_sf"/>
</dbReference>
<feature type="transmembrane region" description="Helical" evidence="7">
    <location>
        <begin position="176"/>
        <end position="200"/>
    </location>
</feature>
<dbReference type="EMBL" id="WNIB01000030">
    <property type="protein sequence ID" value="MTV90176.1"/>
    <property type="molecule type" value="Genomic_DNA"/>
</dbReference>
<dbReference type="GO" id="GO:0016020">
    <property type="term" value="C:membrane"/>
    <property type="evidence" value="ECO:0007669"/>
    <property type="project" value="UniProtKB-SubCell"/>
</dbReference>
<dbReference type="GO" id="GO:0015293">
    <property type="term" value="F:symporter activity"/>
    <property type="evidence" value="ECO:0007669"/>
    <property type="project" value="UniProtKB-KW"/>
</dbReference>
<feature type="transmembrane region" description="Helical" evidence="7">
    <location>
        <begin position="294"/>
        <end position="314"/>
    </location>
</feature>
<feature type="transmembrane region" description="Helical" evidence="7">
    <location>
        <begin position="220"/>
        <end position="239"/>
    </location>
</feature>
<comment type="similarity">
    <text evidence="6">Belongs to the sodium:neurotransmitter symporter (SNF) (TC 2.A.22) family.</text>
</comment>
<accession>A0A6G2DL45</accession>
<evidence type="ECO:0000256" key="2">
    <source>
        <dbReference type="ARBA" id="ARBA00022448"/>
    </source>
</evidence>
<dbReference type="InterPro" id="IPR047218">
    <property type="entry name" value="YocR/YhdH-like"/>
</dbReference>
<evidence type="ECO:0000256" key="7">
    <source>
        <dbReference type="SAM" id="Phobius"/>
    </source>
</evidence>
<feature type="transmembrane region" description="Helical" evidence="7">
    <location>
        <begin position="85"/>
        <end position="107"/>
    </location>
</feature>
<dbReference type="PANTHER" id="PTHR42948">
    <property type="entry name" value="TRANSPORTER"/>
    <property type="match status" value="1"/>
</dbReference>
<dbReference type="Proteomes" id="UP000476212">
    <property type="component" value="Unassembled WGS sequence"/>
</dbReference>
<dbReference type="AlphaFoldDB" id="A0A6G2DL45"/>
<organism evidence="8 9">
    <name type="scientific">Streptococcus pneumoniae</name>
    <dbReference type="NCBI Taxonomy" id="1313"/>
    <lineage>
        <taxon>Bacteria</taxon>
        <taxon>Bacillati</taxon>
        <taxon>Bacillota</taxon>
        <taxon>Bacilli</taxon>
        <taxon>Lactobacillales</taxon>
        <taxon>Streptococcaceae</taxon>
        <taxon>Streptococcus</taxon>
    </lineage>
</organism>
<gene>
    <name evidence="8" type="ORF">GM544_06745</name>
</gene>
<keyword evidence="2 6" id="KW-0813">Transport</keyword>
<dbReference type="PANTHER" id="PTHR42948:SF1">
    <property type="entry name" value="TRANSPORTER"/>
    <property type="match status" value="1"/>
</dbReference>
<protein>
    <recommendedName>
        <fullName evidence="6">Transporter</fullName>
    </recommendedName>
</protein>
<dbReference type="SUPFAM" id="SSF161070">
    <property type="entry name" value="SNF-like"/>
    <property type="match status" value="1"/>
</dbReference>
<dbReference type="NCBIfam" id="NF037979">
    <property type="entry name" value="Na_transp"/>
    <property type="match status" value="1"/>
</dbReference>
<evidence type="ECO:0000256" key="6">
    <source>
        <dbReference type="RuleBase" id="RU003732"/>
    </source>
</evidence>
<evidence type="ECO:0000313" key="9">
    <source>
        <dbReference type="Proteomes" id="UP000476212"/>
    </source>
</evidence>
<dbReference type="CDD" id="cd10336">
    <property type="entry name" value="SLC6sbd_Tyt1-Like"/>
    <property type="match status" value="1"/>
</dbReference>
<evidence type="ECO:0000256" key="5">
    <source>
        <dbReference type="ARBA" id="ARBA00023136"/>
    </source>
</evidence>
<feature type="transmembrane region" description="Helical" evidence="7">
    <location>
        <begin position="419"/>
        <end position="440"/>
    </location>
</feature>
<dbReference type="Pfam" id="PF00209">
    <property type="entry name" value="SNF"/>
    <property type="match status" value="2"/>
</dbReference>
<dbReference type="PRINTS" id="PR00176">
    <property type="entry name" value="NANEUSMPORT"/>
</dbReference>
<keyword evidence="5 7" id="KW-0472">Membrane</keyword>
<feature type="transmembrane region" description="Helical" evidence="7">
    <location>
        <begin position="259"/>
        <end position="282"/>
    </location>
</feature>
<reference evidence="8 9" key="1">
    <citation type="submission" date="2019-11" db="EMBL/GenBank/DDBJ databases">
        <title>Growth characteristics of pneumococcus vary with the chemical composition of the capsule and with environmental conditions.</title>
        <authorList>
            <person name="Tothpal A."/>
            <person name="Desobry K."/>
            <person name="Joshi S."/>
            <person name="Wyllie A.L."/>
            <person name="Weinberger D.M."/>
        </authorList>
    </citation>
    <scope>NUCLEOTIDE SEQUENCE [LARGE SCALE GENOMIC DNA]</scope>
    <source>
        <strain evidence="9">pnumococcus15C</strain>
    </source>
</reference>
<comment type="subcellular location">
    <subcellularLocation>
        <location evidence="1">Membrane</location>
        <topology evidence="1">Multi-pass membrane protein</topology>
    </subcellularLocation>
</comment>
<evidence type="ECO:0000256" key="3">
    <source>
        <dbReference type="ARBA" id="ARBA00022692"/>
    </source>
</evidence>
<keyword evidence="6" id="KW-0769">Symport</keyword>
<proteinExistence type="inferred from homology"/>